<dbReference type="Pfam" id="PF12146">
    <property type="entry name" value="Hydrolase_4"/>
    <property type="match status" value="1"/>
</dbReference>
<dbReference type="InterPro" id="IPR022742">
    <property type="entry name" value="Hydrolase_4"/>
</dbReference>
<dbReference type="Gene3D" id="3.40.50.1820">
    <property type="entry name" value="alpha/beta hydrolase"/>
    <property type="match status" value="1"/>
</dbReference>
<accession>A0ABP5GIV2</accession>
<gene>
    <name evidence="2" type="ORF">GCM10009720_29420</name>
</gene>
<protein>
    <recommendedName>
        <fullName evidence="1">Serine aminopeptidase S33 domain-containing protein</fullName>
    </recommendedName>
</protein>
<feature type="domain" description="Serine aminopeptidase S33" evidence="1">
    <location>
        <begin position="22"/>
        <end position="255"/>
    </location>
</feature>
<proteinExistence type="predicted"/>
<evidence type="ECO:0000313" key="2">
    <source>
        <dbReference type="EMBL" id="GAA2046632.1"/>
    </source>
</evidence>
<comment type="caution">
    <text evidence="2">The sequence shown here is derived from an EMBL/GenBank/DDBJ whole genome shotgun (WGS) entry which is preliminary data.</text>
</comment>
<dbReference type="PANTHER" id="PTHR43798:SF33">
    <property type="entry name" value="HYDROLASE, PUTATIVE (AFU_ORTHOLOGUE AFUA_2G14860)-RELATED"/>
    <property type="match status" value="1"/>
</dbReference>
<organism evidence="2 3">
    <name type="scientific">Yaniella flava</name>
    <dbReference type="NCBI Taxonomy" id="287930"/>
    <lineage>
        <taxon>Bacteria</taxon>
        <taxon>Bacillati</taxon>
        <taxon>Actinomycetota</taxon>
        <taxon>Actinomycetes</taxon>
        <taxon>Micrococcales</taxon>
        <taxon>Micrococcaceae</taxon>
        <taxon>Yaniella</taxon>
    </lineage>
</organism>
<reference evidence="3" key="1">
    <citation type="journal article" date="2019" name="Int. J. Syst. Evol. Microbiol.">
        <title>The Global Catalogue of Microorganisms (GCM) 10K type strain sequencing project: providing services to taxonomists for standard genome sequencing and annotation.</title>
        <authorList>
            <consortium name="The Broad Institute Genomics Platform"/>
            <consortium name="The Broad Institute Genome Sequencing Center for Infectious Disease"/>
            <person name="Wu L."/>
            <person name="Ma J."/>
        </authorList>
    </citation>
    <scope>NUCLEOTIDE SEQUENCE [LARGE SCALE GENOMIC DNA]</scope>
    <source>
        <strain evidence="3">JCM 13595</strain>
    </source>
</reference>
<dbReference type="SUPFAM" id="SSF53474">
    <property type="entry name" value="alpha/beta-Hydrolases"/>
    <property type="match status" value="1"/>
</dbReference>
<dbReference type="EMBL" id="BAAAMN010000072">
    <property type="protein sequence ID" value="GAA2046632.1"/>
    <property type="molecule type" value="Genomic_DNA"/>
</dbReference>
<dbReference type="InterPro" id="IPR050266">
    <property type="entry name" value="AB_hydrolase_sf"/>
</dbReference>
<keyword evidence="3" id="KW-1185">Reference proteome</keyword>
<sequence>MTLANPHIAVIRLTESGSFDPEVRDTLIVGPGMGTSVNGLFTEMAQYLTHRFQVIGIDLPGHGQSPARHEAISIAELADAVSELVRNLRHTGTIRGESKVYFAGLSISGQIALELAIEHADVFDGIAVMASAPKIGTAEDWAERAQVTRTSGTQSMVESSASLWVSDTFQDDTKLEVQKQALKSADDQSYAALCEALGNYDAGARLHEISLPLFTVAGGQDQMCTVADAEHIASTVHEGTTAVIENAAHLLPLEQPQQLAALLDKNLA</sequence>
<dbReference type="InterPro" id="IPR029058">
    <property type="entry name" value="AB_hydrolase_fold"/>
</dbReference>
<evidence type="ECO:0000259" key="1">
    <source>
        <dbReference type="Pfam" id="PF12146"/>
    </source>
</evidence>
<name>A0ABP5GIV2_9MICC</name>
<dbReference type="Proteomes" id="UP001501461">
    <property type="component" value="Unassembled WGS sequence"/>
</dbReference>
<evidence type="ECO:0000313" key="3">
    <source>
        <dbReference type="Proteomes" id="UP001501461"/>
    </source>
</evidence>
<dbReference type="PANTHER" id="PTHR43798">
    <property type="entry name" value="MONOACYLGLYCEROL LIPASE"/>
    <property type="match status" value="1"/>
</dbReference>